<organism evidence="4">
    <name type="scientific">Triatoma infestans</name>
    <name type="common">Assassin bug</name>
    <dbReference type="NCBI Taxonomy" id="30076"/>
    <lineage>
        <taxon>Eukaryota</taxon>
        <taxon>Metazoa</taxon>
        <taxon>Ecdysozoa</taxon>
        <taxon>Arthropoda</taxon>
        <taxon>Hexapoda</taxon>
        <taxon>Insecta</taxon>
        <taxon>Pterygota</taxon>
        <taxon>Neoptera</taxon>
        <taxon>Paraneoptera</taxon>
        <taxon>Hemiptera</taxon>
        <taxon>Heteroptera</taxon>
        <taxon>Panheteroptera</taxon>
        <taxon>Cimicomorpha</taxon>
        <taxon>Reduviidae</taxon>
        <taxon>Triatominae</taxon>
        <taxon>Triatoma</taxon>
    </lineage>
</organism>
<dbReference type="GO" id="GO:0051131">
    <property type="term" value="P:chaperone-mediated protein complex assembly"/>
    <property type="evidence" value="ECO:0007669"/>
    <property type="project" value="TreeGrafter"/>
</dbReference>
<dbReference type="FunFam" id="2.60.40.790:FF:000013">
    <property type="entry name" value="Very-long-chain (3R)-3-hydroxyacyl-CoA dehydratase"/>
    <property type="match status" value="1"/>
</dbReference>
<name>A0A170Z2A9_TRIIF</name>
<dbReference type="PANTHER" id="PTHR22932">
    <property type="entry name" value="TELOMERASE-BINDING PROTEIN P23 HSP90 CO-CHAPERONE"/>
    <property type="match status" value="1"/>
</dbReference>
<dbReference type="InterPro" id="IPR045250">
    <property type="entry name" value="p23-like"/>
</dbReference>
<feature type="compositionally biased region" description="Acidic residues" evidence="2">
    <location>
        <begin position="163"/>
        <end position="178"/>
    </location>
</feature>
<evidence type="ECO:0000256" key="1">
    <source>
        <dbReference type="ARBA" id="ARBA00025733"/>
    </source>
</evidence>
<reference evidence="4" key="1">
    <citation type="submission" date="2016-04" db="EMBL/GenBank/DDBJ databases">
        <authorList>
            <person name="Calderon-Fernandez G.M.Sr."/>
        </authorList>
    </citation>
    <scope>NUCLEOTIDE SEQUENCE</scope>
    <source>
        <strain evidence="4">Int1</strain>
        <tissue evidence="4">Integument</tissue>
    </source>
</reference>
<dbReference type="InterPro" id="IPR007052">
    <property type="entry name" value="CS_dom"/>
</dbReference>
<dbReference type="SUPFAM" id="SSF49764">
    <property type="entry name" value="HSP20-like chaperones"/>
    <property type="match status" value="1"/>
</dbReference>
<evidence type="ECO:0000259" key="3">
    <source>
        <dbReference type="PROSITE" id="PS51203"/>
    </source>
</evidence>
<protein>
    <submittedName>
        <fullName evidence="4">Prostaglandin e synthase 3</fullName>
    </submittedName>
</protein>
<reference evidence="4" key="2">
    <citation type="journal article" date="2017" name="J. Med. Entomol.">
        <title>Transcriptome Analysis of the Triatoma infestans (Hemiptera: Reduviidae) Integument.</title>
        <authorList>
            <person name="Calderon-Fernandez G.M."/>
            <person name="Moriconi D.E."/>
            <person name="Dulbecco A.B."/>
            <person name="Juarez M.P."/>
        </authorList>
    </citation>
    <scope>NUCLEOTIDE SEQUENCE</scope>
    <source>
        <strain evidence="4">Int1</strain>
        <tissue evidence="4">Integument</tissue>
    </source>
</reference>
<feature type="region of interest" description="Disordered" evidence="2">
    <location>
        <begin position="121"/>
        <end position="178"/>
    </location>
</feature>
<dbReference type="InterPro" id="IPR008978">
    <property type="entry name" value="HSP20-like_chaperone"/>
</dbReference>
<dbReference type="Pfam" id="PF04969">
    <property type="entry name" value="CS"/>
    <property type="match status" value="1"/>
</dbReference>
<dbReference type="AlphaFoldDB" id="A0A170Z2A9"/>
<proteinExistence type="inferred from homology"/>
<accession>A0A170Z2A9</accession>
<dbReference type="PROSITE" id="PS51203">
    <property type="entry name" value="CS"/>
    <property type="match status" value="1"/>
</dbReference>
<dbReference type="GO" id="GO:0051879">
    <property type="term" value="F:Hsp90 protein binding"/>
    <property type="evidence" value="ECO:0007669"/>
    <property type="project" value="InterPro"/>
</dbReference>
<sequence length="178" mass="20176">MIKKMVQENSTATPPPIMWAQRSGVVFLTVCLEDCKSPIITIEPTRLYFKGIGGTERREHEVDIKLYKEIDPEKSEKFVRDRNIEIMLKKRDTEGGYWPHLTADRTKHHWLKVDFNRWRDEESSDEDDEMGGGPGGAGGNYDLAEMMKTMGGLGAGDNKPSLDELETDSDDEDLPGLE</sequence>
<feature type="domain" description="CS" evidence="3">
    <location>
        <begin position="12"/>
        <end position="102"/>
    </location>
</feature>
<dbReference type="GO" id="GO:0005829">
    <property type="term" value="C:cytosol"/>
    <property type="evidence" value="ECO:0007669"/>
    <property type="project" value="TreeGrafter"/>
</dbReference>
<dbReference type="GO" id="GO:0051087">
    <property type="term" value="F:protein-folding chaperone binding"/>
    <property type="evidence" value="ECO:0007669"/>
    <property type="project" value="TreeGrafter"/>
</dbReference>
<evidence type="ECO:0000313" key="4">
    <source>
        <dbReference type="EMBL" id="JAS00507.1"/>
    </source>
</evidence>
<dbReference type="GO" id="GO:0005634">
    <property type="term" value="C:nucleus"/>
    <property type="evidence" value="ECO:0007669"/>
    <property type="project" value="TreeGrafter"/>
</dbReference>
<comment type="similarity">
    <text evidence="1">Belongs to the p23/wos2 family.</text>
</comment>
<dbReference type="EMBL" id="GEMB01002688">
    <property type="protein sequence ID" value="JAS00507.1"/>
    <property type="molecule type" value="Transcribed_RNA"/>
</dbReference>
<dbReference type="GO" id="GO:0006457">
    <property type="term" value="P:protein folding"/>
    <property type="evidence" value="ECO:0007669"/>
    <property type="project" value="TreeGrafter"/>
</dbReference>
<dbReference type="Gene3D" id="2.60.40.790">
    <property type="match status" value="1"/>
</dbReference>
<dbReference type="PANTHER" id="PTHR22932:SF1">
    <property type="entry name" value="CO-CHAPERONE PROTEIN DAF-41"/>
    <property type="match status" value="1"/>
</dbReference>
<evidence type="ECO:0000256" key="2">
    <source>
        <dbReference type="SAM" id="MobiDB-lite"/>
    </source>
</evidence>
<dbReference type="CDD" id="cd06465">
    <property type="entry name" value="p23_hB-ind1_like"/>
    <property type="match status" value="1"/>
</dbReference>